<evidence type="ECO:0000256" key="9">
    <source>
        <dbReference type="ARBA" id="ARBA00023274"/>
    </source>
</evidence>
<dbReference type="InterPro" id="IPR045278">
    <property type="entry name" value="CRS1/CFM2/CFM3"/>
</dbReference>
<dbReference type="FunFam" id="3.30.110.60:FF:000003">
    <property type="entry name" value="CRM-domain containing factor CFM3B, chloroplastic"/>
    <property type="match status" value="1"/>
</dbReference>
<keyword evidence="7" id="KW-0809">Transit peptide</keyword>
<evidence type="ECO:0000256" key="7">
    <source>
        <dbReference type="ARBA" id="ARBA00022946"/>
    </source>
</evidence>
<evidence type="ECO:0000256" key="2">
    <source>
        <dbReference type="ARBA" id="ARBA00022528"/>
    </source>
</evidence>
<dbReference type="Proteomes" id="UP001054252">
    <property type="component" value="Unassembled WGS sequence"/>
</dbReference>
<dbReference type="SMART" id="SM01103">
    <property type="entry name" value="CRS1_YhbY"/>
    <property type="match status" value="4"/>
</dbReference>
<dbReference type="PANTHER" id="PTHR31846">
    <property type="entry name" value="CRS1 / YHBY (CRM) DOMAIN-CONTAINING PROTEIN"/>
    <property type="match status" value="1"/>
</dbReference>
<keyword evidence="2" id="KW-0150">Chloroplast</keyword>
<evidence type="ECO:0000256" key="10">
    <source>
        <dbReference type="PROSITE-ProRule" id="PRU00626"/>
    </source>
</evidence>
<evidence type="ECO:0000256" key="6">
    <source>
        <dbReference type="ARBA" id="ARBA00022884"/>
    </source>
</evidence>
<keyword evidence="6 10" id="KW-0694">RNA-binding</keyword>
<dbReference type="GO" id="GO:1990904">
    <property type="term" value="C:ribonucleoprotein complex"/>
    <property type="evidence" value="ECO:0007669"/>
    <property type="project" value="UniProtKB-KW"/>
</dbReference>
<dbReference type="InterPro" id="IPR035920">
    <property type="entry name" value="YhbY-like_sf"/>
</dbReference>
<keyword evidence="8" id="KW-0508">mRNA splicing</keyword>
<dbReference type="PROSITE" id="PS51295">
    <property type="entry name" value="CRM"/>
    <property type="match status" value="4"/>
</dbReference>
<evidence type="ECO:0000259" key="12">
    <source>
        <dbReference type="PROSITE" id="PS51295"/>
    </source>
</evidence>
<feature type="region of interest" description="Disordered" evidence="11">
    <location>
        <begin position="484"/>
        <end position="534"/>
    </location>
</feature>
<organism evidence="13 14">
    <name type="scientific">Rubroshorea leprosula</name>
    <dbReference type="NCBI Taxonomy" id="152421"/>
    <lineage>
        <taxon>Eukaryota</taxon>
        <taxon>Viridiplantae</taxon>
        <taxon>Streptophyta</taxon>
        <taxon>Embryophyta</taxon>
        <taxon>Tracheophyta</taxon>
        <taxon>Spermatophyta</taxon>
        <taxon>Magnoliopsida</taxon>
        <taxon>eudicotyledons</taxon>
        <taxon>Gunneridae</taxon>
        <taxon>Pentapetalae</taxon>
        <taxon>rosids</taxon>
        <taxon>malvids</taxon>
        <taxon>Malvales</taxon>
        <taxon>Dipterocarpaceae</taxon>
        <taxon>Rubroshorea</taxon>
    </lineage>
</organism>
<proteinExistence type="predicted"/>
<dbReference type="GO" id="GO:0000373">
    <property type="term" value="P:Group II intron splicing"/>
    <property type="evidence" value="ECO:0007669"/>
    <property type="project" value="UniProtKB-ARBA"/>
</dbReference>
<evidence type="ECO:0000256" key="3">
    <source>
        <dbReference type="ARBA" id="ARBA00022640"/>
    </source>
</evidence>
<dbReference type="Pfam" id="PF01985">
    <property type="entry name" value="CRS1_YhbY"/>
    <property type="match status" value="4"/>
</dbReference>
<reference evidence="13 14" key="1">
    <citation type="journal article" date="2021" name="Commun. Biol.">
        <title>The genome of Shorea leprosula (Dipterocarpaceae) highlights the ecological relevance of drought in aseasonal tropical rainforests.</title>
        <authorList>
            <person name="Ng K.K.S."/>
            <person name="Kobayashi M.J."/>
            <person name="Fawcett J.A."/>
            <person name="Hatakeyama M."/>
            <person name="Paape T."/>
            <person name="Ng C.H."/>
            <person name="Ang C.C."/>
            <person name="Tnah L.H."/>
            <person name="Lee C.T."/>
            <person name="Nishiyama T."/>
            <person name="Sese J."/>
            <person name="O'Brien M.J."/>
            <person name="Copetti D."/>
            <person name="Mohd Noor M.I."/>
            <person name="Ong R.C."/>
            <person name="Putra M."/>
            <person name="Sireger I.Z."/>
            <person name="Indrioko S."/>
            <person name="Kosugi Y."/>
            <person name="Izuno A."/>
            <person name="Isagi Y."/>
            <person name="Lee S.L."/>
            <person name="Shimizu K.K."/>
        </authorList>
    </citation>
    <scope>NUCLEOTIDE SEQUENCE [LARGE SCALE GENOMIC DNA]</scope>
    <source>
        <strain evidence="13">214</strain>
    </source>
</reference>
<feature type="domain" description="CRM" evidence="12">
    <location>
        <begin position="378"/>
        <end position="475"/>
    </location>
</feature>
<dbReference type="SUPFAM" id="SSF75471">
    <property type="entry name" value="YhbY-like"/>
    <property type="match status" value="4"/>
</dbReference>
<feature type="domain" description="CRM" evidence="12">
    <location>
        <begin position="582"/>
        <end position="682"/>
    </location>
</feature>
<comment type="subcellular location">
    <subcellularLocation>
        <location evidence="1">Plastid</location>
        <location evidence="1">Chloroplast</location>
    </subcellularLocation>
</comment>
<evidence type="ECO:0000313" key="14">
    <source>
        <dbReference type="Proteomes" id="UP001054252"/>
    </source>
</evidence>
<keyword evidence="5" id="KW-0677">Repeat</keyword>
<dbReference type="EMBL" id="BPVZ01000029">
    <property type="protein sequence ID" value="GKV08600.1"/>
    <property type="molecule type" value="Genomic_DNA"/>
</dbReference>
<feature type="domain" description="CRM" evidence="12">
    <location>
        <begin position="839"/>
        <end position="938"/>
    </location>
</feature>
<dbReference type="GO" id="GO:0003729">
    <property type="term" value="F:mRNA binding"/>
    <property type="evidence" value="ECO:0007669"/>
    <property type="project" value="InterPro"/>
</dbReference>
<dbReference type="FunFam" id="3.30.110.60:FF:000002">
    <property type="entry name" value="CRS2-associated factor 1, chloroplastic"/>
    <property type="match status" value="2"/>
</dbReference>
<dbReference type="Gene3D" id="3.30.110.60">
    <property type="entry name" value="YhbY-like"/>
    <property type="match status" value="4"/>
</dbReference>
<comment type="caution">
    <text evidence="13">The sequence shown here is derived from an EMBL/GenBank/DDBJ whole genome shotgun (WGS) entry which is preliminary data.</text>
</comment>
<feature type="domain" description="CRM" evidence="12">
    <location>
        <begin position="159"/>
        <end position="255"/>
    </location>
</feature>
<feature type="region of interest" description="Disordered" evidence="11">
    <location>
        <begin position="940"/>
        <end position="959"/>
    </location>
</feature>
<accession>A0AAV5J9I1</accession>
<evidence type="ECO:0000256" key="1">
    <source>
        <dbReference type="ARBA" id="ARBA00004229"/>
    </source>
</evidence>
<sequence length="984" mass="109224">MLLPLRHHPLSLPPNTQTVPSLSSLTTKTLFSQKPKTTEFTKKPLIRSSISDPKTQIVPKSAIERIADKLRSLGFTETQDSKPELESNSAGEIFVPLPQQLPKYRVGHTIDTSWNAPENPVPEPGSNDGSLMAGFSEMKMERKDIKRGKERRVPTLAELSLPEEELKRLSILGMGMKRNLKIGKAGITEGIMNGIHERWRRSEVVKIVCEDISKMNMKRTHDLLERKTGGLVVWRSGSKIVLYRGVNYKYPYFSADKISVNDSSPSGLQDLDKDNEELGEADSCASHMDGEKRLLPSATKKMTRPTLVQGVGFPNRVRFQLPGEAELVEEADHLLDGLGPRFTNWWGYEPLPVDGDLLPAVVPGYRRPFRLLPYGVKPILTNDEMTTLKRLGRPLPFHFVLGRNRKLQGLAASIIKLWEKCEIAKIAVKRGVQNTNSEMMAEELKWLTGGTLLSRDKDSIVLYRGKDFLPSAVSSAIEERRKQVIQGEKQSAESADCSVSPKPVPDLKVGSNESCSGEEDGGPQDQKSNLLDEPKNITSAEAAVKRTNIKLSMVLEKKEKAEKLLAELEEAELPGQYEVDKGGITVEERHLLRKVGLRMKPFLLLGRRGVFAGTVENMHLHWKYRELVKIVVKKTNIEAVHRVARTLEAESGGILVGVERISKGYVIIVYRGKNYQRPASLRPQTLLTKREAMKRSLEEQRCKSLKLHILKINQNIDELKHQMAVNKDTNGVLSVDKSSLPLQEGMHFSTSVNAEHCVSDKDPIESSSELTKSKMDISISPGVDNMIEGMHFSTAVKADHCVSDKDPVESSSEITKNKLDVSISPGVDNVLNMIAPGAISLSNKDRLLLRKQALKMRKRPILAVGRSNIVTGVAKAIKEHFKKHPLAIVNVKGRAKGTSVQEVVLKLQEATGAIFVSQEPSKVILYRGWGADDVFGEADKGNARDAGKTSTGREIRNQPAVSPDLMAAIKLECGLSDHQKEEAT</sequence>
<dbReference type="GO" id="GO:0009507">
    <property type="term" value="C:chloroplast"/>
    <property type="evidence" value="ECO:0007669"/>
    <property type="project" value="UniProtKB-SubCell"/>
</dbReference>
<gene>
    <name evidence="13" type="ORF">SLEP1_g20211</name>
</gene>
<keyword evidence="3" id="KW-0934">Plastid</keyword>
<name>A0AAV5J9I1_9ROSI</name>
<evidence type="ECO:0000256" key="4">
    <source>
        <dbReference type="ARBA" id="ARBA00022664"/>
    </source>
</evidence>
<evidence type="ECO:0000256" key="8">
    <source>
        <dbReference type="ARBA" id="ARBA00023187"/>
    </source>
</evidence>
<feature type="compositionally biased region" description="Basic and acidic residues" evidence="11">
    <location>
        <begin position="940"/>
        <end position="956"/>
    </location>
</feature>
<dbReference type="InterPro" id="IPR001890">
    <property type="entry name" value="RNA-binding_CRM"/>
</dbReference>
<evidence type="ECO:0000256" key="5">
    <source>
        <dbReference type="ARBA" id="ARBA00022737"/>
    </source>
</evidence>
<dbReference type="GO" id="GO:0006397">
    <property type="term" value="P:mRNA processing"/>
    <property type="evidence" value="ECO:0007669"/>
    <property type="project" value="UniProtKB-KW"/>
</dbReference>
<keyword evidence="14" id="KW-1185">Reference proteome</keyword>
<dbReference type="PANTHER" id="PTHR31846:SF20">
    <property type="entry name" value="CRM-DOMAIN CONTAINING FACTOR CFM2, CHLOROPLASTIC"/>
    <property type="match status" value="1"/>
</dbReference>
<evidence type="ECO:0000256" key="11">
    <source>
        <dbReference type="SAM" id="MobiDB-lite"/>
    </source>
</evidence>
<evidence type="ECO:0000313" key="13">
    <source>
        <dbReference type="EMBL" id="GKV08600.1"/>
    </source>
</evidence>
<protein>
    <recommendedName>
        <fullName evidence="12">CRM domain-containing protein</fullName>
    </recommendedName>
</protein>
<keyword evidence="4" id="KW-0507">mRNA processing</keyword>
<keyword evidence="9" id="KW-0687">Ribonucleoprotein</keyword>
<dbReference type="AlphaFoldDB" id="A0AAV5J9I1"/>